<protein>
    <submittedName>
        <fullName evidence="3">HAT C-terminal dimerisation domain-containing protein</fullName>
    </submittedName>
</protein>
<dbReference type="AlphaFoldDB" id="A0A915EL40"/>
<dbReference type="InterPro" id="IPR012337">
    <property type="entry name" value="RNaseH-like_sf"/>
</dbReference>
<dbReference type="Pfam" id="PF05699">
    <property type="entry name" value="Dimer_Tnp_hAT"/>
    <property type="match status" value="1"/>
</dbReference>
<dbReference type="SUPFAM" id="SSF53098">
    <property type="entry name" value="Ribonuclease H-like"/>
    <property type="match status" value="1"/>
</dbReference>
<dbReference type="PANTHER" id="PTHR47611">
    <property type="entry name" value="HAT DIMERISATION DOMAIN, C-TERMINAL"/>
    <property type="match status" value="1"/>
</dbReference>
<proteinExistence type="predicted"/>
<evidence type="ECO:0000259" key="1">
    <source>
        <dbReference type="Pfam" id="PF05699"/>
    </source>
</evidence>
<sequence>MCRDSQMLSAQFPTVPFKNRYASNKVDFNGQIRHWLQDECLYQENYITELVSPPTKKKIVGIHSLHNTAICTEITKTTEKLDLKMRFLENQKHYPHLAAIARRYLCTPTTSIASEGTFSEALDVFDYRRTNLTPANAEMLIFLNRNLPWINFEY</sequence>
<evidence type="ECO:0000313" key="3">
    <source>
        <dbReference type="WBParaSite" id="jg7041"/>
    </source>
</evidence>
<feature type="domain" description="HAT C-terminal dimerisation" evidence="1">
    <location>
        <begin position="89"/>
        <end position="147"/>
    </location>
</feature>
<keyword evidence="2" id="KW-1185">Reference proteome</keyword>
<dbReference type="GO" id="GO:0046983">
    <property type="term" value="F:protein dimerization activity"/>
    <property type="evidence" value="ECO:0007669"/>
    <property type="project" value="InterPro"/>
</dbReference>
<dbReference type="PANTHER" id="PTHR47611:SF3">
    <property type="entry name" value="HAT C-TERMINAL DIMERISATION DOMAIN-CONTAINING PROTEIN"/>
    <property type="match status" value="1"/>
</dbReference>
<name>A0A915EL40_9BILA</name>
<organism evidence="2 3">
    <name type="scientific">Ditylenchus dipsaci</name>
    <dbReference type="NCBI Taxonomy" id="166011"/>
    <lineage>
        <taxon>Eukaryota</taxon>
        <taxon>Metazoa</taxon>
        <taxon>Ecdysozoa</taxon>
        <taxon>Nematoda</taxon>
        <taxon>Chromadorea</taxon>
        <taxon>Rhabditida</taxon>
        <taxon>Tylenchina</taxon>
        <taxon>Tylenchomorpha</taxon>
        <taxon>Sphaerularioidea</taxon>
        <taxon>Anguinidae</taxon>
        <taxon>Anguininae</taxon>
        <taxon>Ditylenchus</taxon>
    </lineage>
</organism>
<dbReference type="WBParaSite" id="jg7041">
    <property type="protein sequence ID" value="jg7041"/>
    <property type="gene ID" value="jg7041"/>
</dbReference>
<dbReference type="Proteomes" id="UP000887574">
    <property type="component" value="Unplaced"/>
</dbReference>
<evidence type="ECO:0000313" key="2">
    <source>
        <dbReference type="Proteomes" id="UP000887574"/>
    </source>
</evidence>
<dbReference type="InterPro" id="IPR008906">
    <property type="entry name" value="HATC_C_dom"/>
</dbReference>
<accession>A0A915EL40</accession>
<reference evidence="3" key="1">
    <citation type="submission" date="2022-11" db="UniProtKB">
        <authorList>
            <consortium name="WormBaseParasite"/>
        </authorList>
    </citation>
    <scope>IDENTIFICATION</scope>
</reference>